<dbReference type="InterPro" id="IPR022496">
    <property type="entry name" value="T6A_TsaB"/>
</dbReference>
<dbReference type="InterPro" id="IPR000905">
    <property type="entry name" value="Gcp-like_dom"/>
</dbReference>
<reference evidence="2 3" key="1">
    <citation type="journal article" date="2009" name="Appl. Environ. Microbiol.">
        <title>Three genomes from the phylum Acidobacteria provide insight into the lifestyles of these microorganisms in soils.</title>
        <authorList>
            <person name="Ward N.L."/>
            <person name="Challacombe J.F."/>
            <person name="Janssen P.H."/>
            <person name="Henrissat B."/>
            <person name="Coutinho P.M."/>
            <person name="Wu M."/>
            <person name="Xie G."/>
            <person name="Haft D.H."/>
            <person name="Sait M."/>
            <person name="Badger J."/>
            <person name="Barabote R.D."/>
            <person name="Bradley B."/>
            <person name="Brettin T.S."/>
            <person name="Brinkac L.M."/>
            <person name="Bruce D."/>
            <person name="Creasy T."/>
            <person name="Daugherty S.C."/>
            <person name="Davidsen T.M."/>
            <person name="DeBoy R.T."/>
            <person name="Detter J.C."/>
            <person name="Dodson R.J."/>
            <person name="Durkin A.S."/>
            <person name="Ganapathy A."/>
            <person name="Gwinn-Giglio M."/>
            <person name="Han C.S."/>
            <person name="Khouri H."/>
            <person name="Kiss H."/>
            <person name="Kothari S.P."/>
            <person name="Madupu R."/>
            <person name="Nelson K.E."/>
            <person name="Nelson W.C."/>
            <person name="Paulsen I."/>
            <person name="Penn K."/>
            <person name="Ren Q."/>
            <person name="Rosovitz M.J."/>
            <person name="Selengut J.D."/>
            <person name="Shrivastava S."/>
            <person name="Sullivan S.A."/>
            <person name="Tapia R."/>
            <person name="Thompson L.S."/>
            <person name="Watkins K.L."/>
            <person name="Yang Q."/>
            <person name="Yu C."/>
            <person name="Zafar N."/>
            <person name="Zhou L."/>
            <person name="Kuske C.R."/>
        </authorList>
    </citation>
    <scope>NUCLEOTIDE SEQUENCE [LARGE SCALE GENOMIC DNA]</scope>
    <source>
        <strain evidence="2 3">Ellin345</strain>
    </source>
</reference>
<protein>
    <submittedName>
        <fullName evidence="2">Peptidase M22, glycoprotease</fullName>
    </submittedName>
</protein>
<sequence length="227" mass="24150">MILLTIDTSGKQGSLGLSRRDEQGIHVLAAESLTSGQYSAELIPKFAAMLDRAALKKSDMHAFAVVAGPGSFTGLRVGLAAAKGFAEALNKPLTALSTLELIAAASQRESGSVVAAMDAGRSEIFLGHCEIHPKLEIRTLAELLVKQSELGDRVRELRAPMIVADEKIASFAREARLDVQDIPAPGVELAAALAFAQLDRGVTVRPDDLDANYIRRSDAEIFSATNL</sequence>
<dbReference type="PANTHER" id="PTHR11735:SF11">
    <property type="entry name" value="TRNA THREONYLCARBAMOYLADENOSINE BIOSYNTHESIS PROTEIN TSAB"/>
    <property type="match status" value="1"/>
</dbReference>
<keyword evidence="3" id="KW-1185">Reference proteome</keyword>
<evidence type="ECO:0000259" key="1">
    <source>
        <dbReference type="Pfam" id="PF00814"/>
    </source>
</evidence>
<name>Q1IP36_KORVE</name>
<dbReference type="PANTHER" id="PTHR11735">
    <property type="entry name" value="TRNA N6-ADENOSINE THREONYLCARBAMOYLTRANSFERASE"/>
    <property type="match status" value="1"/>
</dbReference>
<evidence type="ECO:0000313" key="3">
    <source>
        <dbReference type="Proteomes" id="UP000002432"/>
    </source>
</evidence>
<dbReference type="RefSeq" id="WP_011523165.1">
    <property type="nucleotide sequence ID" value="NC_008009.1"/>
</dbReference>
<dbReference type="eggNOG" id="COG1214">
    <property type="taxonomic scope" value="Bacteria"/>
</dbReference>
<gene>
    <name evidence="2" type="ordered locus">Acid345_2363</name>
</gene>
<dbReference type="HOGENOM" id="CLU_064886_0_1_0"/>
<dbReference type="SUPFAM" id="SSF53067">
    <property type="entry name" value="Actin-like ATPase domain"/>
    <property type="match status" value="1"/>
</dbReference>
<organism evidence="2 3">
    <name type="scientific">Koribacter versatilis (strain Ellin345)</name>
    <dbReference type="NCBI Taxonomy" id="204669"/>
    <lineage>
        <taxon>Bacteria</taxon>
        <taxon>Pseudomonadati</taxon>
        <taxon>Acidobacteriota</taxon>
        <taxon>Terriglobia</taxon>
        <taxon>Terriglobales</taxon>
        <taxon>Candidatus Korobacteraceae</taxon>
        <taxon>Candidatus Korobacter</taxon>
    </lineage>
</organism>
<dbReference type="KEGG" id="aba:Acid345_2363"/>
<dbReference type="AlphaFoldDB" id="Q1IP36"/>
<dbReference type="InterPro" id="IPR043129">
    <property type="entry name" value="ATPase_NBD"/>
</dbReference>
<dbReference type="GO" id="GO:0005829">
    <property type="term" value="C:cytosol"/>
    <property type="evidence" value="ECO:0007669"/>
    <property type="project" value="TreeGrafter"/>
</dbReference>
<proteinExistence type="predicted"/>
<dbReference type="GO" id="GO:0002949">
    <property type="term" value="P:tRNA threonylcarbamoyladenosine modification"/>
    <property type="evidence" value="ECO:0007669"/>
    <property type="project" value="InterPro"/>
</dbReference>
<dbReference type="Gene3D" id="3.30.420.40">
    <property type="match status" value="2"/>
</dbReference>
<accession>Q1IP36</accession>
<dbReference type="EnsemblBacteria" id="ABF41364">
    <property type="protein sequence ID" value="ABF41364"/>
    <property type="gene ID" value="Acid345_2363"/>
</dbReference>
<feature type="domain" description="Gcp-like" evidence="1">
    <location>
        <begin position="34"/>
        <end position="128"/>
    </location>
</feature>
<dbReference type="EMBL" id="CP000360">
    <property type="protein sequence ID" value="ABF41364.1"/>
    <property type="molecule type" value="Genomic_DNA"/>
</dbReference>
<evidence type="ECO:0000313" key="2">
    <source>
        <dbReference type="EMBL" id="ABF41364.1"/>
    </source>
</evidence>
<dbReference type="Proteomes" id="UP000002432">
    <property type="component" value="Chromosome"/>
</dbReference>
<dbReference type="OrthoDB" id="9784166at2"/>
<dbReference type="Pfam" id="PF00814">
    <property type="entry name" value="TsaD"/>
    <property type="match status" value="1"/>
</dbReference>
<dbReference type="STRING" id="204669.Acid345_2363"/>
<dbReference type="NCBIfam" id="TIGR03725">
    <property type="entry name" value="T6A_YeaZ"/>
    <property type="match status" value="1"/>
</dbReference>